<dbReference type="InterPro" id="IPR036734">
    <property type="entry name" value="Neur_chan_lig-bd_sf"/>
</dbReference>
<keyword evidence="3" id="KW-1015">Disulfide bond</keyword>
<dbReference type="FunFam" id="2.10.70.10:FF:000168">
    <property type="entry name" value="Uncharacterized protein"/>
    <property type="match status" value="1"/>
</dbReference>
<dbReference type="SMART" id="SM00032">
    <property type="entry name" value="CCP"/>
    <property type="match status" value="1"/>
</dbReference>
<evidence type="ECO:0000313" key="9">
    <source>
        <dbReference type="EMBL" id="EEN63143.1"/>
    </source>
</evidence>
<feature type="domain" description="Kringle" evidence="7">
    <location>
        <begin position="1"/>
        <end position="67"/>
    </location>
</feature>
<protein>
    <recommendedName>
        <fullName evidence="10">Sushi domain-containing protein</fullName>
    </recommendedName>
</protein>
<dbReference type="PANTHER" id="PTHR46335:SF1">
    <property type="entry name" value="CUBILIN"/>
    <property type="match status" value="1"/>
</dbReference>
<feature type="transmembrane region" description="Helical" evidence="6">
    <location>
        <begin position="472"/>
        <end position="489"/>
    </location>
</feature>
<evidence type="ECO:0000256" key="6">
    <source>
        <dbReference type="SAM" id="Phobius"/>
    </source>
</evidence>
<dbReference type="Gene3D" id="2.10.70.10">
    <property type="entry name" value="Complement Module, domain 1"/>
    <property type="match status" value="1"/>
</dbReference>
<comment type="subcellular location">
    <subcellularLocation>
        <location evidence="1">Membrane</location>
        <topology evidence="1">Multi-pass membrane protein</topology>
    </subcellularLocation>
</comment>
<dbReference type="SUPFAM" id="SSF63712">
    <property type="entry name" value="Nicotinic receptor ligand binding domain-like"/>
    <property type="match status" value="1"/>
</dbReference>
<dbReference type="Gene3D" id="2.40.20.10">
    <property type="entry name" value="Plasminogen Kringle 4"/>
    <property type="match status" value="1"/>
</dbReference>
<feature type="transmembrane region" description="Helical" evidence="6">
    <location>
        <begin position="348"/>
        <end position="366"/>
    </location>
</feature>
<dbReference type="InterPro" id="IPR000436">
    <property type="entry name" value="Sushi_SCR_CCP_dom"/>
</dbReference>
<dbReference type="EMBL" id="GG666492">
    <property type="protein sequence ID" value="EEN63143.1"/>
    <property type="molecule type" value="Genomic_DNA"/>
</dbReference>
<dbReference type="eggNOG" id="KOG3645">
    <property type="taxonomic scope" value="Eukaryota"/>
</dbReference>
<evidence type="ECO:0000259" key="7">
    <source>
        <dbReference type="PROSITE" id="PS50070"/>
    </source>
</evidence>
<dbReference type="SUPFAM" id="SSF90112">
    <property type="entry name" value="Neurotransmitter-gated ion-channel transmembrane pore"/>
    <property type="match status" value="1"/>
</dbReference>
<dbReference type="GO" id="GO:0005230">
    <property type="term" value="F:extracellular ligand-gated monoatomic ion channel activity"/>
    <property type="evidence" value="ECO:0007669"/>
    <property type="project" value="InterPro"/>
</dbReference>
<dbReference type="CDD" id="cd00033">
    <property type="entry name" value="CCP"/>
    <property type="match status" value="1"/>
</dbReference>
<keyword evidence="6" id="KW-0812">Transmembrane</keyword>
<reference evidence="9" key="1">
    <citation type="journal article" date="2008" name="Nature">
        <title>The amphioxus genome and the evolution of the chordate karyotype.</title>
        <authorList>
            <consortium name="US DOE Joint Genome Institute (JGI-PGF)"/>
            <person name="Putnam N.H."/>
            <person name="Butts T."/>
            <person name="Ferrier D.E.K."/>
            <person name="Furlong R.F."/>
            <person name="Hellsten U."/>
            <person name="Kawashima T."/>
            <person name="Robinson-Rechavi M."/>
            <person name="Shoguchi E."/>
            <person name="Terry A."/>
            <person name="Yu J.-K."/>
            <person name="Benito-Gutierrez E.L."/>
            <person name="Dubchak I."/>
            <person name="Garcia-Fernandez J."/>
            <person name="Gibson-Brown J.J."/>
            <person name="Grigoriev I.V."/>
            <person name="Horton A.C."/>
            <person name="de Jong P.J."/>
            <person name="Jurka J."/>
            <person name="Kapitonov V.V."/>
            <person name="Kohara Y."/>
            <person name="Kuroki Y."/>
            <person name="Lindquist E."/>
            <person name="Lucas S."/>
            <person name="Osoegawa K."/>
            <person name="Pennacchio L.A."/>
            <person name="Salamov A.A."/>
            <person name="Satou Y."/>
            <person name="Sauka-Spengler T."/>
            <person name="Schmutz J."/>
            <person name="Shin-I T."/>
            <person name="Toyoda A."/>
            <person name="Bronner-Fraser M."/>
            <person name="Fujiyama A."/>
            <person name="Holland L.Z."/>
            <person name="Holland P.W.H."/>
            <person name="Satoh N."/>
            <person name="Rokhsar D.S."/>
        </authorList>
    </citation>
    <scope>NUCLEOTIDE SEQUENCE [LARGE SCALE GENOMIC DNA]</scope>
    <source>
        <strain evidence="9">S238N-H82</strain>
        <tissue evidence="9">Testes</tissue>
    </source>
</reference>
<dbReference type="SMART" id="SM00130">
    <property type="entry name" value="KR"/>
    <property type="match status" value="1"/>
</dbReference>
<dbReference type="Pfam" id="PF00051">
    <property type="entry name" value="Kringle"/>
    <property type="match status" value="1"/>
</dbReference>
<keyword evidence="2 4" id="KW-0420">Kringle</keyword>
<name>C3Y987_BRAFL</name>
<gene>
    <name evidence="9" type="ORF">BRAFLDRAFT_68073</name>
</gene>
<dbReference type="SUPFAM" id="SSF57440">
    <property type="entry name" value="Kringle-like"/>
    <property type="match status" value="1"/>
</dbReference>
<dbReference type="AlphaFoldDB" id="C3Y987"/>
<keyword evidence="5" id="KW-0768">Sushi</keyword>
<dbReference type="GO" id="GO:0016020">
    <property type="term" value="C:membrane"/>
    <property type="evidence" value="ECO:0007669"/>
    <property type="project" value="UniProtKB-SubCell"/>
</dbReference>
<dbReference type="Gene3D" id="2.70.170.10">
    <property type="entry name" value="Neurotransmitter-gated ion-channel ligand-binding domain"/>
    <property type="match status" value="1"/>
</dbReference>
<evidence type="ECO:0000256" key="5">
    <source>
        <dbReference type="PROSITE-ProRule" id="PRU00302"/>
    </source>
</evidence>
<dbReference type="InterPro" id="IPR036719">
    <property type="entry name" value="Neuro-gated_channel_TM_sf"/>
</dbReference>
<keyword evidence="6" id="KW-0472">Membrane</keyword>
<sequence>MNYRGRSSKTISGAECLKWAEAQAGFYTTMYPWANLVNNYCRNPTGHERPFCLVEDGRQEDCDLIPCNENGCWDMGPPTNGIRVPAKRFYNVGERVTYTCNEGYNLDFRHTSRVTCFEDGTWQYDKPSCSVDISGKLEEDLLHGYSKSQPPDTEIGGHTIIVFNGTVEEVIDLTWRDSRLEWKPKYFGNIETLSVVGSSIWTPTFTLKRNADPLYRGLPNDVLLLISTDGTVRWRVETLTSTICTTHPFFFPADTMECHICFSVLPSIDQTVECGGDSSCDVWSPPQQEGEWNRKDKIFTKGNKEACFAVHLERIPLFHIATTVGPCAILVVLMTITFIMPIDKGDRISFGVTIQLSMVVSLVFVTEVPAARRPHREGCSNEDGEAGLTVRTLAYRERTDRDVPADGMAEVDGKSPAALSETIRHLSEPLTRMEAAMSSGFRDLIRVIKDQAVKDEQEISDYTLLARVLDRLCLVLYVISIAVAVPMTMRLGS</sequence>
<dbReference type="SUPFAM" id="SSF57535">
    <property type="entry name" value="Complement control module/SCR domain"/>
    <property type="match status" value="1"/>
</dbReference>
<dbReference type="Pfam" id="PF00084">
    <property type="entry name" value="Sushi"/>
    <property type="match status" value="1"/>
</dbReference>
<organism>
    <name type="scientific">Branchiostoma floridae</name>
    <name type="common">Florida lancelet</name>
    <name type="synonym">Amphioxus</name>
    <dbReference type="NCBI Taxonomy" id="7739"/>
    <lineage>
        <taxon>Eukaryota</taxon>
        <taxon>Metazoa</taxon>
        <taxon>Chordata</taxon>
        <taxon>Cephalochordata</taxon>
        <taxon>Leptocardii</taxon>
        <taxon>Amphioxiformes</taxon>
        <taxon>Branchiostomatidae</taxon>
        <taxon>Branchiostoma</taxon>
    </lineage>
</organism>
<dbReference type="PANTHER" id="PTHR46335">
    <property type="entry name" value="CUBILIN"/>
    <property type="match status" value="1"/>
</dbReference>
<dbReference type="PROSITE" id="PS50923">
    <property type="entry name" value="SUSHI"/>
    <property type="match status" value="1"/>
</dbReference>
<dbReference type="FunFam" id="2.40.20.10:FF:000037">
    <property type="entry name" value="Uncharacterized protein"/>
    <property type="match status" value="1"/>
</dbReference>
<evidence type="ECO:0000256" key="1">
    <source>
        <dbReference type="ARBA" id="ARBA00004141"/>
    </source>
</evidence>
<dbReference type="InterPro" id="IPR000001">
    <property type="entry name" value="Kringle"/>
</dbReference>
<evidence type="ECO:0008006" key="10">
    <source>
        <dbReference type="Google" id="ProtNLM"/>
    </source>
</evidence>
<evidence type="ECO:0000256" key="2">
    <source>
        <dbReference type="ARBA" id="ARBA00022572"/>
    </source>
</evidence>
<comment type="caution">
    <text evidence="4">Lacks conserved residue(s) required for the propagation of feature annotation.</text>
</comment>
<accession>C3Y987</accession>
<feature type="domain" description="Sushi" evidence="8">
    <location>
        <begin position="60"/>
        <end position="131"/>
    </location>
</feature>
<proteinExistence type="predicted"/>
<dbReference type="Pfam" id="PF02931">
    <property type="entry name" value="Neur_chan_LBD"/>
    <property type="match status" value="1"/>
</dbReference>
<feature type="transmembrane region" description="Helical" evidence="6">
    <location>
        <begin position="317"/>
        <end position="342"/>
    </location>
</feature>
<dbReference type="Gene3D" id="1.20.58.390">
    <property type="entry name" value="Neurotransmitter-gated ion-channel transmembrane domain"/>
    <property type="match status" value="1"/>
</dbReference>
<dbReference type="PROSITE" id="PS50070">
    <property type="entry name" value="KRINGLE_2"/>
    <property type="match status" value="1"/>
</dbReference>
<dbReference type="InterPro" id="IPR013806">
    <property type="entry name" value="Kringle-like"/>
</dbReference>
<dbReference type="InterPro" id="IPR038178">
    <property type="entry name" value="Kringle_sf"/>
</dbReference>
<evidence type="ECO:0000256" key="3">
    <source>
        <dbReference type="ARBA" id="ARBA00023157"/>
    </source>
</evidence>
<evidence type="ECO:0000256" key="4">
    <source>
        <dbReference type="PROSITE-ProRule" id="PRU00121"/>
    </source>
</evidence>
<dbReference type="InterPro" id="IPR035976">
    <property type="entry name" value="Sushi/SCR/CCP_sf"/>
</dbReference>
<evidence type="ECO:0000259" key="8">
    <source>
        <dbReference type="PROSITE" id="PS50923"/>
    </source>
</evidence>
<dbReference type="FunFam" id="2.70.170.10:FF:000064">
    <property type="entry name" value="Uncharacterized protein"/>
    <property type="match status" value="1"/>
</dbReference>
<dbReference type="CDD" id="cd19051">
    <property type="entry name" value="LGIC_TM_cation"/>
    <property type="match status" value="1"/>
</dbReference>
<dbReference type="InterPro" id="IPR006202">
    <property type="entry name" value="Neur_chan_lig-bd"/>
</dbReference>
<dbReference type="PRINTS" id="PR00018">
    <property type="entry name" value="KRINGLE"/>
</dbReference>
<dbReference type="InParanoid" id="C3Y987"/>
<dbReference type="InterPro" id="IPR038050">
    <property type="entry name" value="Neuro_actylchol_rec"/>
</dbReference>
<keyword evidence="6" id="KW-1133">Transmembrane helix</keyword>